<reference evidence="7" key="1">
    <citation type="submission" date="2016-12" db="EMBL/GenBank/DDBJ databases">
        <title>The genomes of Aspergillus section Nigri reveals drivers in fungal speciation.</title>
        <authorList>
            <consortium name="DOE Joint Genome Institute"/>
            <person name="Vesth T.C."/>
            <person name="Nybo J."/>
            <person name="Theobald S."/>
            <person name="Brandl J."/>
            <person name="Frisvad J.C."/>
            <person name="Nielsen K.F."/>
            <person name="Lyhne E.K."/>
            <person name="Kogle M.E."/>
            <person name="Kuo A."/>
            <person name="Riley R."/>
            <person name="Clum A."/>
            <person name="Nolan M."/>
            <person name="Lipzen A."/>
            <person name="Salamov A."/>
            <person name="Henrissat B."/>
            <person name="Wiebenga A."/>
            <person name="De vries R.P."/>
            <person name="Grigoriev I.V."/>
            <person name="Mortensen U.H."/>
            <person name="Andersen M.R."/>
            <person name="Baker S.E."/>
        </authorList>
    </citation>
    <scope>NUCLEOTIDE SEQUENCE</scope>
    <source>
        <strain evidence="7">IBT 28561</strain>
    </source>
</reference>
<dbReference type="GO" id="GO:0015031">
    <property type="term" value="P:protein transport"/>
    <property type="evidence" value="ECO:0007669"/>
    <property type="project" value="UniProtKB-KW"/>
</dbReference>
<evidence type="ECO:0000256" key="5">
    <source>
        <dbReference type="SAM" id="MobiDB-lite"/>
    </source>
</evidence>
<keyword evidence="3" id="KW-0963">Cytoplasm</keyword>
<feature type="domain" description="CNH" evidence="6">
    <location>
        <begin position="42"/>
        <end position="429"/>
    </location>
</feature>
<dbReference type="GO" id="GO:0034058">
    <property type="term" value="P:endosomal vesicle fusion"/>
    <property type="evidence" value="ECO:0007669"/>
    <property type="project" value="TreeGrafter"/>
</dbReference>
<keyword evidence="4" id="KW-0653">Protein transport</keyword>
<dbReference type="RefSeq" id="XP_024697182.1">
    <property type="nucleotide sequence ID" value="XM_024834774.1"/>
</dbReference>
<dbReference type="PROSITE" id="PS50219">
    <property type="entry name" value="CNH"/>
    <property type="match status" value="1"/>
</dbReference>
<dbReference type="GO" id="GO:0006914">
    <property type="term" value="P:autophagy"/>
    <property type="evidence" value="ECO:0007669"/>
    <property type="project" value="TreeGrafter"/>
</dbReference>
<feature type="compositionally biased region" description="Low complexity" evidence="5">
    <location>
        <begin position="254"/>
        <end position="266"/>
    </location>
</feature>
<dbReference type="Proteomes" id="UP000234254">
    <property type="component" value="Unassembled WGS sequence"/>
</dbReference>
<evidence type="ECO:0000256" key="4">
    <source>
        <dbReference type="ARBA" id="ARBA00022927"/>
    </source>
</evidence>
<gene>
    <name evidence="7" type="ORF">P168DRAFT_262990</name>
</gene>
<evidence type="ECO:0000256" key="2">
    <source>
        <dbReference type="ARBA" id="ARBA00022448"/>
    </source>
</evidence>
<feature type="compositionally biased region" description="Polar residues" evidence="5">
    <location>
        <begin position="287"/>
        <end position="296"/>
    </location>
</feature>
<evidence type="ECO:0000313" key="8">
    <source>
        <dbReference type="Proteomes" id="UP000234254"/>
    </source>
</evidence>
<dbReference type="PANTHER" id="PTHR12894:SF27">
    <property type="entry name" value="TRANSFORMING GROWTH FACTOR-BETA RECEPTOR-ASSOCIATED PROTEIN 1"/>
    <property type="match status" value="1"/>
</dbReference>
<feature type="compositionally biased region" description="Basic and acidic residues" evidence="5">
    <location>
        <begin position="519"/>
        <end position="535"/>
    </location>
</feature>
<sequence>MASDDDGSAPRKRRRVNPPTAPYLFRPLLEQVPLSADGSDDDTRITCVEYWNDNLYIGTSSAEILHFVCLPPDPSDQSSEPSFILASRLPIPHSPNASIPPEQRGIQQIVLLPAVGKACVRCNGTATFYLLPELSPAFGNLKINNCCWIGGLDQNAVPEDEETQLIMIAVQNKTMLVQIGDGARLLRNIEFPGCLAASRRGFVACAADANSYSLLDVQHQQKIHLLPISFLSDGLGPGPVEDVQGASLSPPPQSSADGSSHGRSSSLNTLTGMLQSELPPGSRERASSLSPMSSPNPASPRRSVSRERQNSASPRGSSEQPPSEARKPLPPLPKRLKPHVLSPTSTEFLLVRGTDESEPGVGMFFNVDGDLVRGTITFNKYPESLVIDAGDETNLIQSPDNRRDELILALVDLSEDQEPRKALEVQPWDVDPAEAETHKSWVQIPAPPGTQPSYVGLRNTLSSSQFELSEVGQLLQMVRLKTPSLLPHMSPNDPRTQASIEQLQKEKELFESQESTDSEGAKKGDSQRGWEAERNAEETKFARALGKAQSGLVLWSGNHIWRVVRNPLTSQLNDALQGAQTEDENGNRSLERDAILNIIDVVLETEPRSEAEFLGLNYLKQKASLLLFGDLISMDAAARDEAAFDATERALITGDLDPRIALVLVPLLRREVLQGPQGIWIHAGLAQTAEVYLQQLEKRTGDSPNPIDGDVLNLIKRFLLSWQQKRGYGSITDETYVFDSVDAALLHLLLEQDSKHTPEQRQSSQTRTEMNRLVDNWKGSFDRAVALLEEYKRLFVLSRLYQSQKMSRNVLKTWRRIIEGEEDIGQEVTVSGAEAQMRRYLAKIKDAQLVEEYGSWLAGRNPKLGTQVFADSSSRVKLAPAEVVPLLKERAPNAVQVYLEHLVFSKNLTQYADDLLSYYLDTVLSVLETSPEARESLSESYSTYRALQPPKPTYMNFITANAPPEPWWQSRIRLLQLLGGSSSSSSQFSSTSTTPTPTNLTYSIPSILSRIEPFQHELVSESVILDGLQGRHRDALHLLTHGLGDYDSAIRYCIFGGPSSAAPTDRTLQRELFSNLLDEFLRIADPSERIERSSDLLARFAAWFDVNDVLRLVPDDWSVDILSGFLAHVFRVLVTESREVRIERALSAALNLRVGTEFIDGVDKVGGWVEDAEGLRRLRDGPGPVDGEFGDMVNGS</sequence>
<comment type="caution">
    <text evidence="7">The sequence shown here is derived from an EMBL/GenBank/DDBJ whole genome shotgun (WGS) entry which is preliminary data.</text>
</comment>
<dbReference type="PANTHER" id="PTHR12894">
    <property type="entry name" value="CNH DOMAIN CONTAINING"/>
    <property type="match status" value="1"/>
</dbReference>
<dbReference type="InterPro" id="IPR001180">
    <property type="entry name" value="CNH_dom"/>
</dbReference>
<dbReference type="InterPro" id="IPR032914">
    <property type="entry name" value="Vam6/VPS39/TRAP1"/>
</dbReference>
<dbReference type="OrthoDB" id="5325112at2759"/>
<dbReference type="GeneID" id="36542298"/>
<feature type="region of interest" description="Disordered" evidence="5">
    <location>
        <begin position="508"/>
        <end position="535"/>
    </location>
</feature>
<evidence type="ECO:0000256" key="3">
    <source>
        <dbReference type="ARBA" id="ARBA00022490"/>
    </source>
</evidence>
<keyword evidence="2" id="KW-0813">Transport</keyword>
<feature type="region of interest" description="Disordered" evidence="5">
    <location>
        <begin position="1"/>
        <end position="20"/>
    </location>
</feature>
<feature type="compositionally biased region" description="Polar residues" evidence="5">
    <location>
        <begin position="310"/>
        <end position="321"/>
    </location>
</feature>
<protein>
    <recommendedName>
        <fullName evidence="6">CNH domain-containing protein</fullName>
    </recommendedName>
</protein>
<name>A0A2I1DFE6_ASPC2</name>
<dbReference type="VEuPathDB" id="FungiDB:P168DRAFT_262990"/>
<accession>A0A2I1DFE6</accession>
<dbReference type="AlphaFoldDB" id="A0A2I1DFE6"/>
<organism evidence="7 8">
    <name type="scientific">Aspergillus campestris (strain IBT 28561)</name>
    <dbReference type="NCBI Taxonomy" id="1392248"/>
    <lineage>
        <taxon>Eukaryota</taxon>
        <taxon>Fungi</taxon>
        <taxon>Dikarya</taxon>
        <taxon>Ascomycota</taxon>
        <taxon>Pezizomycotina</taxon>
        <taxon>Eurotiomycetes</taxon>
        <taxon>Eurotiomycetidae</taxon>
        <taxon>Eurotiales</taxon>
        <taxon>Aspergillaceae</taxon>
        <taxon>Aspergillus</taxon>
        <taxon>Aspergillus subgen. Circumdati</taxon>
    </lineage>
</organism>
<comment type="subcellular location">
    <subcellularLocation>
        <location evidence="1">Cytoplasm</location>
    </subcellularLocation>
</comment>
<proteinExistence type="predicted"/>
<dbReference type="EMBL" id="MSFM01000001">
    <property type="protein sequence ID" value="PKY08588.1"/>
    <property type="molecule type" value="Genomic_DNA"/>
</dbReference>
<evidence type="ECO:0000313" key="7">
    <source>
        <dbReference type="EMBL" id="PKY08588.1"/>
    </source>
</evidence>
<evidence type="ECO:0000259" key="6">
    <source>
        <dbReference type="PROSITE" id="PS50219"/>
    </source>
</evidence>
<keyword evidence="8" id="KW-1185">Reference proteome</keyword>
<dbReference type="GO" id="GO:0005737">
    <property type="term" value="C:cytoplasm"/>
    <property type="evidence" value="ECO:0007669"/>
    <property type="project" value="UniProtKB-SubCell"/>
</dbReference>
<feature type="region of interest" description="Disordered" evidence="5">
    <location>
        <begin position="237"/>
        <end position="340"/>
    </location>
</feature>
<dbReference type="GO" id="GO:0016020">
    <property type="term" value="C:membrane"/>
    <property type="evidence" value="ECO:0007669"/>
    <property type="project" value="TreeGrafter"/>
</dbReference>
<evidence type="ECO:0000256" key="1">
    <source>
        <dbReference type="ARBA" id="ARBA00004496"/>
    </source>
</evidence>